<keyword evidence="3" id="KW-0805">Transcription regulation</keyword>
<evidence type="ECO:0000256" key="4">
    <source>
        <dbReference type="ARBA" id="ARBA00023163"/>
    </source>
</evidence>
<dbReference type="SMART" id="SM00353">
    <property type="entry name" value="HLH"/>
    <property type="match status" value="1"/>
</dbReference>
<feature type="compositionally biased region" description="Basic and acidic residues" evidence="6">
    <location>
        <begin position="411"/>
        <end position="423"/>
    </location>
</feature>
<keyword evidence="4" id="KW-0804">Transcription</keyword>
<organism evidence="7">
    <name type="scientific">Zea mays</name>
    <name type="common">Maize</name>
    <dbReference type="NCBI Taxonomy" id="4577"/>
    <lineage>
        <taxon>Eukaryota</taxon>
        <taxon>Viridiplantae</taxon>
        <taxon>Streptophyta</taxon>
        <taxon>Embryophyta</taxon>
        <taxon>Tracheophyta</taxon>
        <taxon>Spermatophyta</taxon>
        <taxon>Magnoliopsida</taxon>
        <taxon>Liliopsida</taxon>
        <taxon>Poales</taxon>
        <taxon>Poaceae</taxon>
        <taxon>PACMAD clade</taxon>
        <taxon>Panicoideae</taxon>
        <taxon>Andropogonodae</taxon>
        <taxon>Andropogoneae</taxon>
        <taxon>Tripsacinae</taxon>
        <taxon>Zea</taxon>
    </lineage>
</organism>
<dbReference type="InterPro" id="IPR024097">
    <property type="entry name" value="bHLH_ZIP_TF"/>
</dbReference>
<dbReference type="eggNOG" id="ENOG502QRSF">
    <property type="taxonomic scope" value="Eukaryota"/>
</dbReference>
<evidence type="ECO:0000313" key="7">
    <source>
        <dbReference type="EMBL" id="ONM26526.1"/>
    </source>
</evidence>
<dbReference type="GO" id="GO:0006355">
    <property type="term" value="P:regulation of DNA-templated transcription"/>
    <property type="evidence" value="ECO:0007669"/>
    <property type="project" value="InterPro"/>
</dbReference>
<evidence type="ECO:0000256" key="3">
    <source>
        <dbReference type="ARBA" id="ARBA00023015"/>
    </source>
</evidence>
<dbReference type="PROSITE" id="PS50888">
    <property type="entry name" value="BHLH"/>
    <property type="match status" value="1"/>
</dbReference>
<dbReference type="PaxDb" id="4577-GRMZM2G171818_P01"/>
<protein>
    <submittedName>
        <fullName evidence="7">BHLH transcription factor</fullName>
    </submittedName>
</protein>
<dbReference type="Gene3D" id="4.10.280.10">
    <property type="entry name" value="Helix-loop-helix DNA-binding domain"/>
    <property type="match status" value="1"/>
</dbReference>
<dbReference type="CDD" id="cd18919">
    <property type="entry name" value="bHLH_AtBPE_like"/>
    <property type="match status" value="1"/>
</dbReference>
<dbReference type="EMBL" id="CM007648">
    <property type="protein sequence ID" value="ONM26526.1"/>
    <property type="molecule type" value="Genomic_DNA"/>
</dbReference>
<dbReference type="InterPro" id="IPR036638">
    <property type="entry name" value="HLH_DNA-bd_sf"/>
</dbReference>
<proteinExistence type="inferred from homology"/>
<evidence type="ECO:0000256" key="6">
    <source>
        <dbReference type="SAM" id="MobiDB-lite"/>
    </source>
</evidence>
<dbReference type="FunFam" id="4.10.280.10:FF:000002">
    <property type="entry name" value="Basic helix-loop-helix transcription factor"/>
    <property type="match status" value="1"/>
</dbReference>
<evidence type="ECO:0000256" key="5">
    <source>
        <dbReference type="ARBA" id="ARBA00023242"/>
    </source>
</evidence>
<feature type="region of interest" description="Disordered" evidence="6">
    <location>
        <begin position="178"/>
        <end position="274"/>
    </location>
</feature>
<feature type="region of interest" description="Disordered" evidence="6">
    <location>
        <begin position="410"/>
        <end position="430"/>
    </location>
</feature>
<dbReference type="InterPro" id="IPR011598">
    <property type="entry name" value="bHLH_dom"/>
</dbReference>
<gene>
    <name evidence="7" type="ORF">ZEAMMB73_Zm00001d007311</name>
</gene>
<dbReference type="Pfam" id="PF00010">
    <property type="entry name" value="HLH"/>
    <property type="match status" value="1"/>
</dbReference>
<dbReference type="PANTHER" id="PTHR12565">
    <property type="entry name" value="STEROL REGULATORY ELEMENT-BINDING PROTEIN"/>
    <property type="match status" value="1"/>
</dbReference>
<dbReference type="ExpressionAtlas" id="A0A1D6F5G2">
    <property type="expression patterns" value="baseline and differential"/>
</dbReference>
<evidence type="ECO:0000256" key="1">
    <source>
        <dbReference type="ARBA" id="ARBA00004123"/>
    </source>
</evidence>
<feature type="compositionally biased region" description="Basic and acidic residues" evidence="6">
    <location>
        <begin position="228"/>
        <end position="251"/>
    </location>
</feature>
<dbReference type="SUPFAM" id="SSF47459">
    <property type="entry name" value="HLH, helix-loop-helix DNA-binding domain"/>
    <property type="match status" value="1"/>
</dbReference>
<dbReference type="AlphaFoldDB" id="A0A1D6F5G2"/>
<dbReference type="GO" id="GO:0046983">
    <property type="term" value="F:protein dimerization activity"/>
    <property type="evidence" value="ECO:0007669"/>
    <property type="project" value="InterPro"/>
</dbReference>
<dbReference type="SMR" id="A0A1D6F5G2"/>
<feature type="region of interest" description="Disordered" evidence="6">
    <location>
        <begin position="115"/>
        <end position="139"/>
    </location>
</feature>
<accession>A0A1D6F5G2</accession>
<name>A0A1D6F5G2_MAIZE</name>
<comment type="similarity">
    <text evidence="2">Belongs to the bHLH protein family.</text>
</comment>
<dbReference type="PANTHER" id="PTHR12565:SF448">
    <property type="entry name" value="BHLH TRANSCRIPTION FACTOR"/>
    <property type="match status" value="1"/>
</dbReference>
<evidence type="ECO:0000256" key="2">
    <source>
        <dbReference type="ARBA" id="ARBA00005510"/>
    </source>
</evidence>
<keyword evidence="5" id="KW-0539">Nucleus</keyword>
<comment type="subcellular location">
    <subcellularLocation>
        <location evidence="1">Nucleus</location>
    </subcellularLocation>
</comment>
<dbReference type="GO" id="GO:0005634">
    <property type="term" value="C:nucleus"/>
    <property type="evidence" value="ECO:0007669"/>
    <property type="project" value="UniProtKB-SubCell"/>
</dbReference>
<reference evidence="7" key="1">
    <citation type="submission" date="2015-12" db="EMBL/GenBank/DDBJ databases">
        <title>Update maize B73 reference genome by single molecule sequencing technologies.</title>
        <authorList>
            <consortium name="Maize Genome Sequencing Project"/>
            <person name="Ware D."/>
        </authorList>
    </citation>
    <scope>NUCLEOTIDE SEQUENCE [LARGE SCALE GENOMIC DNA]</scope>
    <source>
        <tissue evidence="7">Seedling</tissue>
    </source>
</reference>
<sequence>MSSRTHHPCFASVESWEQAAMAHDGFLGDLACPLPLAHAATAAPFDPLRVHVAHALTGAGAGWEHDAATGALVPSRPRPLSPSSLAAATAVVVGGGGDAVEAALMEQLASRLGVSVPSPPPSRYASCHGTPAGSPSKSAAPWVLAGDAAPAERATGLPCFPASCGELSRVPSCQSSLLGEHAPTPAPAPLPGAAKQHASDGSCSDGPCRKRKASGGKAKDVVTTATPKSREPETMAKRRKLSTDAARDEAGSHGNGKGKEVAPAAEPEPQPPKDYIHVRARRGQATDSHSLAERVRREKISERMKLLQDLVPGCSKVTGKAVMLDEIINYVQSLQCQVEFLSMKLSTVDPRRELDVGCFVVPKDDVTMQANRLCAPATSSSSSAFCYAARSVVTNAKGFETPLPLANHGVAADDRPLERRTRDAGPQAGSLWEEDDLQSLVLMGFRGR</sequence>